<protein>
    <submittedName>
        <fullName evidence="2">Uncharacterized protein</fullName>
    </submittedName>
</protein>
<organism evidence="2 3">
    <name type="scientific">Elasticomyces elasticus</name>
    <dbReference type="NCBI Taxonomy" id="574655"/>
    <lineage>
        <taxon>Eukaryota</taxon>
        <taxon>Fungi</taxon>
        <taxon>Dikarya</taxon>
        <taxon>Ascomycota</taxon>
        <taxon>Pezizomycotina</taxon>
        <taxon>Dothideomycetes</taxon>
        <taxon>Dothideomycetidae</taxon>
        <taxon>Mycosphaerellales</taxon>
        <taxon>Teratosphaeriaceae</taxon>
        <taxon>Elasticomyces</taxon>
    </lineage>
</organism>
<evidence type="ECO:0000313" key="2">
    <source>
        <dbReference type="EMBL" id="KAK5700930.1"/>
    </source>
</evidence>
<proteinExistence type="predicted"/>
<sequence>MAKDHAKTKGRPVAHDPSSPSNSKASTRSSTTTSAKPVVVVHKPSGPVREEGTKDHEHGSYYY</sequence>
<gene>
    <name evidence="2" type="ORF">LTR97_005448</name>
</gene>
<feature type="compositionally biased region" description="Basic and acidic residues" evidence="1">
    <location>
        <begin position="48"/>
        <end position="63"/>
    </location>
</feature>
<evidence type="ECO:0000256" key="1">
    <source>
        <dbReference type="SAM" id="MobiDB-lite"/>
    </source>
</evidence>
<dbReference type="AlphaFoldDB" id="A0AAN7WB47"/>
<reference evidence="2" key="1">
    <citation type="submission" date="2023-08" db="EMBL/GenBank/DDBJ databases">
        <title>Black Yeasts Isolated from many extreme environments.</title>
        <authorList>
            <person name="Coleine C."/>
            <person name="Stajich J.E."/>
            <person name="Selbmann L."/>
        </authorList>
    </citation>
    <scope>NUCLEOTIDE SEQUENCE</scope>
    <source>
        <strain evidence="2">CCFEE 5810</strain>
    </source>
</reference>
<accession>A0AAN7WB47</accession>
<feature type="region of interest" description="Disordered" evidence="1">
    <location>
        <begin position="1"/>
        <end position="63"/>
    </location>
</feature>
<comment type="caution">
    <text evidence="2">The sequence shown here is derived from an EMBL/GenBank/DDBJ whole genome shotgun (WGS) entry which is preliminary data.</text>
</comment>
<feature type="compositionally biased region" description="Low complexity" evidence="1">
    <location>
        <begin position="18"/>
        <end position="34"/>
    </location>
</feature>
<dbReference type="EMBL" id="JAVRQU010000007">
    <property type="protein sequence ID" value="KAK5700930.1"/>
    <property type="molecule type" value="Genomic_DNA"/>
</dbReference>
<name>A0AAN7WB47_9PEZI</name>
<dbReference type="Proteomes" id="UP001310594">
    <property type="component" value="Unassembled WGS sequence"/>
</dbReference>
<evidence type="ECO:0000313" key="3">
    <source>
        <dbReference type="Proteomes" id="UP001310594"/>
    </source>
</evidence>